<evidence type="ECO:0000256" key="2">
    <source>
        <dbReference type="ARBA" id="ARBA00012368"/>
    </source>
</evidence>
<keyword evidence="6" id="KW-0378">Hydrolase</keyword>
<dbReference type="InterPro" id="IPR011993">
    <property type="entry name" value="PH-like_dom_sf"/>
</dbReference>
<dbReference type="PROSITE" id="PS50222">
    <property type="entry name" value="EF_HAND_2"/>
    <property type="match status" value="1"/>
</dbReference>
<name>A0A7S3XDD1_9CHLO</name>
<evidence type="ECO:0000259" key="8">
    <source>
        <dbReference type="PROSITE" id="PS50004"/>
    </source>
</evidence>
<dbReference type="Pfam" id="PF00168">
    <property type="entry name" value="C2"/>
    <property type="match status" value="1"/>
</dbReference>
<feature type="domain" description="PI-PLC Y-box" evidence="9">
    <location>
        <begin position="530"/>
        <end position="620"/>
    </location>
</feature>
<dbReference type="SUPFAM" id="SSF49562">
    <property type="entry name" value="C2 domain (Calcium/lipid-binding domain, CaLB)"/>
    <property type="match status" value="1"/>
</dbReference>
<dbReference type="GO" id="GO:0004435">
    <property type="term" value="F:phosphatidylinositol-4,5-bisphosphate phospholipase C activity"/>
    <property type="evidence" value="ECO:0007669"/>
    <property type="project" value="UniProtKB-EC"/>
</dbReference>
<evidence type="ECO:0000313" key="11">
    <source>
        <dbReference type="EMBL" id="CAE0610846.1"/>
    </source>
</evidence>
<dbReference type="GO" id="GO:0035556">
    <property type="term" value="P:intracellular signal transduction"/>
    <property type="evidence" value="ECO:0007669"/>
    <property type="project" value="InterPro"/>
</dbReference>
<organism evidence="11">
    <name type="scientific">Picocystis salinarum</name>
    <dbReference type="NCBI Taxonomy" id="88271"/>
    <lineage>
        <taxon>Eukaryota</taxon>
        <taxon>Viridiplantae</taxon>
        <taxon>Chlorophyta</taxon>
        <taxon>Picocystophyceae</taxon>
        <taxon>Picocystales</taxon>
        <taxon>Picocystaceae</taxon>
        <taxon>Picocystis</taxon>
    </lineage>
</organism>
<dbReference type="Gene3D" id="2.30.29.30">
    <property type="entry name" value="Pleckstrin-homology domain (PH domain)/Phosphotyrosine-binding domain (PTB)"/>
    <property type="match status" value="1"/>
</dbReference>
<dbReference type="Pfam" id="PF00388">
    <property type="entry name" value="PI-PLC-X"/>
    <property type="match status" value="1"/>
</dbReference>
<evidence type="ECO:0000259" key="7">
    <source>
        <dbReference type="PROSITE" id="PS50003"/>
    </source>
</evidence>
<dbReference type="Gene3D" id="2.60.40.150">
    <property type="entry name" value="C2 domain"/>
    <property type="match status" value="1"/>
</dbReference>
<dbReference type="PROSITE" id="PS50003">
    <property type="entry name" value="PH_DOMAIN"/>
    <property type="match status" value="1"/>
</dbReference>
<evidence type="ECO:0000256" key="6">
    <source>
        <dbReference type="RuleBase" id="RU361133"/>
    </source>
</evidence>
<dbReference type="SMART" id="SM00148">
    <property type="entry name" value="PLCXc"/>
    <property type="match status" value="1"/>
</dbReference>
<evidence type="ECO:0000256" key="3">
    <source>
        <dbReference type="ARBA" id="ARBA00022963"/>
    </source>
</evidence>
<dbReference type="AlphaFoldDB" id="A0A7S3XDD1"/>
<gene>
    <name evidence="11" type="ORF">PSAL00342_LOCUS4681</name>
</gene>
<dbReference type="PANTHER" id="PTHR10336">
    <property type="entry name" value="PHOSPHOINOSITIDE-SPECIFIC PHOSPHOLIPASE C FAMILY PROTEIN"/>
    <property type="match status" value="1"/>
</dbReference>
<dbReference type="EC" id="3.1.4.11" evidence="2 6"/>
<dbReference type="InterPro" id="IPR001711">
    <property type="entry name" value="PLipase_C_Pinositol-sp_Y"/>
</dbReference>
<dbReference type="InterPro" id="IPR001192">
    <property type="entry name" value="PI-PLC_fam"/>
</dbReference>
<comment type="catalytic activity">
    <reaction evidence="1 6">
        <text>a 1,2-diacyl-sn-glycero-3-phospho-(1D-myo-inositol-4,5-bisphosphate) + H2O = 1D-myo-inositol 1,4,5-trisphosphate + a 1,2-diacyl-sn-glycerol + H(+)</text>
        <dbReference type="Rhea" id="RHEA:33179"/>
        <dbReference type="ChEBI" id="CHEBI:15377"/>
        <dbReference type="ChEBI" id="CHEBI:15378"/>
        <dbReference type="ChEBI" id="CHEBI:17815"/>
        <dbReference type="ChEBI" id="CHEBI:58456"/>
        <dbReference type="ChEBI" id="CHEBI:203600"/>
        <dbReference type="EC" id="3.1.4.11"/>
    </reaction>
</comment>
<dbReference type="InterPro" id="IPR002048">
    <property type="entry name" value="EF_hand_dom"/>
</dbReference>
<dbReference type="SUPFAM" id="SSF50729">
    <property type="entry name" value="PH domain-like"/>
    <property type="match status" value="1"/>
</dbReference>
<dbReference type="InterPro" id="IPR000008">
    <property type="entry name" value="C2_dom"/>
</dbReference>
<feature type="domain" description="EF-hand" evidence="10">
    <location>
        <begin position="121"/>
        <end position="156"/>
    </location>
</feature>
<dbReference type="InterPro" id="IPR035892">
    <property type="entry name" value="C2_domain_sf"/>
</dbReference>
<dbReference type="PRINTS" id="PR00390">
    <property type="entry name" value="PHPHLIPASEC"/>
</dbReference>
<sequence length="781" mass="87320">MEDRIVKEGVLWKRGGSTAKCLKTNGWKEKHVELSKNGFLCYFSKGGERETARKVIVTPGSVRKLPRRKQIFYGKHSKHAFMITGHDHVFYFGADSEDECTAWMEALEDASIVHDGQEMGHTLRMMYSLFRLADKDFSGTISKAEAQSIAHRMNAQCNPPEISAAFRKRAIRSLSKELDFEQFCSLWREITLNKFDVSEFEKAGGEDVESTITPKQLTMYLQRQGNTEVSEEFIRMVLSRHLGQASADSTDPSLLGCDVFMFSDIVQSNDNGVLHQKIVKTVYQDMTHPLSNYWVNSSHNTYLTGDQLKSSSTIDMYRIALEQGSRCVELDTWDGANGEPIVYHGYTMTSKISFHAIIQCIKDYGFKSSPYPLILSLENHCSLPQQIRMAEIMEDILGEMLVMPTLEDEQRLPSPAALVGKVILKGEKSKENSFGTVSAEEPDESDPVELIESALEDSAPTVDYTVEAVAELKEATSKAKSKLNHLEKQKTIAVRADLSKLIFLDIGSKSALIKAWEKGQVNVPNAPATQMCNISEPLCLKLAQKFPQQWKMHNEEHLSRIYPSGLRVGSSNLNPLFPWSLGCQIVAMNLQGHDTAYQINHGRFLQNAGCGYVLKPTQLRNAKDTAEDALPVTCIGAKGGKAGLLTVNVLTGYHLPKPYGAVRGERIDPYVKIRVYSPYGCREKFVTRVVRRNGYNPQWNETFQFNVQDVGLSMFHLVCRDKDFGSSDDMIGMFSFPVNLLQMGLRYVPLVGEGGCPLQVPGAGDPGILCHFTWQPTSADP</sequence>
<evidence type="ECO:0000259" key="9">
    <source>
        <dbReference type="PROSITE" id="PS50008"/>
    </source>
</evidence>
<dbReference type="CDD" id="cd00821">
    <property type="entry name" value="PH"/>
    <property type="match status" value="1"/>
</dbReference>
<keyword evidence="4 6" id="KW-0443">Lipid metabolism</keyword>
<keyword evidence="5" id="KW-0807">Transducer</keyword>
<dbReference type="SUPFAM" id="SSF51695">
    <property type="entry name" value="PLC-like phosphodiesterases"/>
    <property type="match status" value="1"/>
</dbReference>
<dbReference type="EMBL" id="HBIS01005186">
    <property type="protein sequence ID" value="CAE0610846.1"/>
    <property type="molecule type" value="Transcribed_RNA"/>
</dbReference>
<dbReference type="SMART" id="SM00233">
    <property type="entry name" value="PH"/>
    <property type="match status" value="1"/>
</dbReference>
<dbReference type="InterPro" id="IPR001849">
    <property type="entry name" value="PH_domain"/>
</dbReference>
<evidence type="ECO:0000256" key="5">
    <source>
        <dbReference type="ARBA" id="ARBA00023224"/>
    </source>
</evidence>
<evidence type="ECO:0000256" key="1">
    <source>
        <dbReference type="ARBA" id="ARBA00001195"/>
    </source>
</evidence>
<dbReference type="PROSITE" id="PS50008">
    <property type="entry name" value="PIPLC_Y_DOMAIN"/>
    <property type="match status" value="1"/>
</dbReference>
<feature type="domain" description="C2" evidence="8">
    <location>
        <begin position="626"/>
        <end position="752"/>
    </location>
</feature>
<dbReference type="SMART" id="SM00239">
    <property type="entry name" value="C2"/>
    <property type="match status" value="1"/>
</dbReference>
<dbReference type="SMART" id="SM00149">
    <property type="entry name" value="PLCYc"/>
    <property type="match status" value="1"/>
</dbReference>
<dbReference type="SUPFAM" id="SSF47473">
    <property type="entry name" value="EF-hand"/>
    <property type="match status" value="1"/>
</dbReference>
<dbReference type="PROSITE" id="PS50004">
    <property type="entry name" value="C2"/>
    <property type="match status" value="1"/>
</dbReference>
<dbReference type="GO" id="GO:0016042">
    <property type="term" value="P:lipid catabolic process"/>
    <property type="evidence" value="ECO:0007669"/>
    <property type="project" value="UniProtKB-KW"/>
</dbReference>
<dbReference type="Gene3D" id="3.20.20.190">
    <property type="entry name" value="Phosphatidylinositol (PI) phosphodiesterase"/>
    <property type="match status" value="1"/>
</dbReference>
<dbReference type="PROSITE" id="PS50007">
    <property type="entry name" value="PIPLC_X_DOMAIN"/>
    <property type="match status" value="1"/>
</dbReference>
<dbReference type="InterPro" id="IPR017946">
    <property type="entry name" value="PLC-like_Pdiesterase_TIM-brl"/>
</dbReference>
<dbReference type="Gene3D" id="1.10.238.10">
    <property type="entry name" value="EF-hand"/>
    <property type="match status" value="1"/>
</dbReference>
<protein>
    <recommendedName>
        <fullName evidence="2 6">Phosphoinositide phospholipase C</fullName>
        <ecNumber evidence="2 6">3.1.4.11</ecNumber>
    </recommendedName>
</protein>
<evidence type="ECO:0000259" key="10">
    <source>
        <dbReference type="PROSITE" id="PS50222"/>
    </source>
</evidence>
<feature type="domain" description="PH" evidence="7">
    <location>
        <begin position="4"/>
        <end position="112"/>
    </location>
</feature>
<reference evidence="11" key="1">
    <citation type="submission" date="2021-01" db="EMBL/GenBank/DDBJ databases">
        <authorList>
            <person name="Corre E."/>
            <person name="Pelletier E."/>
            <person name="Niang G."/>
            <person name="Scheremetjew M."/>
            <person name="Finn R."/>
            <person name="Kale V."/>
            <person name="Holt S."/>
            <person name="Cochrane G."/>
            <person name="Meng A."/>
            <person name="Brown T."/>
            <person name="Cohen L."/>
        </authorList>
    </citation>
    <scope>NUCLEOTIDE SEQUENCE</scope>
    <source>
        <strain evidence="11">CCMP1897</strain>
    </source>
</reference>
<accession>A0A7S3XDD1</accession>
<dbReference type="InterPro" id="IPR011992">
    <property type="entry name" value="EF-hand-dom_pair"/>
</dbReference>
<proteinExistence type="predicted"/>
<keyword evidence="3 6" id="KW-0442">Lipid degradation</keyword>
<dbReference type="CDD" id="cd00275">
    <property type="entry name" value="C2_PLC_like"/>
    <property type="match status" value="1"/>
</dbReference>
<dbReference type="InterPro" id="IPR000909">
    <property type="entry name" value="PLipase_C_PInositol-sp_X_dom"/>
</dbReference>
<dbReference type="GO" id="GO:0005509">
    <property type="term" value="F:calcium ion binding"/>
    <property type="evidence" value="ECO:0007669"/>
    <property type="project" value="InterPro"/>
</dbReference>
<dbReference type="CDD" id="cd08558">
    <property type="entry name" value="PI-PLCc_eukaryota"/>
    <property type="match status" value="1"/>
</dbReference>
<dbReference type="Pfam" id="PF00169">
    <property type="entry name" value="PH"/>
    <property type="match status" value="1"/>
</dbReference>
<dbReference type="Pfam" id="PF00387">
    <property type="entry name" value="PI-PLC-Y"/>
    <property type="match status" value="1"/>
</dbReference>
<evidence type="ECO:0000256" key="4">
    <source>
        <dbReference type="ARBA" id="ARBA00023098"/>
    </source>
</evidence>